<accession>A0A2P2MHK8</accession>
<dbReference type="EMBL" id="GGEC01049229">
    <property type="protein sequence ID" value="MBX29713.1"/>
    <property type="molecule type" value="Transcribed_RNA"/>
</dbReference>
<dbReference type="EMBL" id="GGEC01049231">
    <property type="protein sequence ID" value="MBX29715.1"/>
    <property type="molecule type" value="Transcribed_RNA"/>
</dbReference>
<dbReference type="AlphaFoldDB" id="A0A2P2MHK8"/>
<proteinExistence type="predicted"/>
<protein>
    <submittedName>
        <fullName evidence="1">Uncharacterized protein</fullName>
    </submittedName>
</protein>
<organism evidence="1">
    <name type="scientific">Rhizophora mucronata</name>
    <name type="common">Asiatic mangrove</name>
    <dbReference type="NCBI Taxonomy" id="61149"/>
    <lineage>
        <taxon>Eukaryota</taxon>
        <taxon>Viridiplantae</taxon>
        <taxon>Streptophyta</taxon>
        <taxon>Embryophyta</taxon>
        <taxon>Tracheophyta</taxon>
        <taxon>Spermatophyta</taxon>
        <taxon>Magnoliopsida</taxon>
        <taxon>eudicotyledons</taxon>
        <taxon>Gunneridae</taxon>
        <taxon>Pentapetalae</taxon>
        <taxon>rosids</taxon>
        <taxon>fabids</taxon>
        <taxon>Malpighiales</taxon>
        <taxon>Rhizophoraceae</taxon>
        <taxon>Rhizophora</taxon>
    </lineage>
</organism>
<dbReference type="EMBL" id="GGEC01049234">
    <property type="protein sequence ID" value="MBX29718.1"/>
    <property type="molecule type" value="Transcribed_RNA"/>
</dbReference>
<reference evidence="1" key="1">
    <citation type="submission" date="2018-02" db="EMBL/GenBank/DDBJ databases">
        <title>Rhizophora mucronata_Transcriptome.</title>
        <authorList>
            <person name="Meera S.P."/>
            <person name="Sreeshan A."/>
            <person name="Augustine A."/>
        </authorList>
    </citation>
    <scope>NUCLEOTIDE SEQUENCE</scope>
    <source>
        <tissue evidence="1">Leaf</tissue>
    </source>
</reference>
<evidence type="ECO:0000313" key="1">
    <source>
        <dbReference type="EMBL" id="MBX29713.1"/>
    </source>
</evidence>
<sequence>MFTATLTGSCIINAMKKCAKDPPPILENVCIMPSKVFIKKKLTTKCN</sequence>
<name>A0A2P2MHK8_RHIMU</name>